<dbReference type="RefSeq" id="WP_041114645.1">
    <property type="nucleotide sequence ID" value="NZ_JARTHD010000052.1"/>
</dbReference>
<dbReference type="EMBL" id="JXLP01000033">
    <property type="protein sequence ID" value="KIL72516.1"/>
    <property type="molecule type" value="Genomic_DNA"/>
</dbReference>
<evidence type="ECO:0000313" key="2">
    <source>
        <dbReference type="Proteomes" id="UP000031982"/>
    </source>
</evidence>
<dbReference type="Proteomes" id="UP000031982">
    <property type="component" value="Unassembled WGS sequence"/>
</dbReference>
<protein>
    <recommendedName>
        <fullName evidence="3">Phage protein Gp138 N-terminal domain-containing protein</fullName>
    </recommendedName>
</protein>
<name>A0ABR5ANQ8_BACBA</name>
<accession>A0ABR5ANQ8</accession>
<comment type="caution">
    <text evidence="1">The sequence shown here is derived from an EMBL/GenBank/DDBJ whole genome shotgun (WGS) entry which is preliminary data.</text>
</comment>
<evidence type="ECO:0008006" key="3">
    <source>
        <dbReference type="Google" id="ProtNLM"/>
    </source>
</evidence>
<organism evidence="1 2">
    <name type="scientific">Bacillus badius</name>
    <dbReference type="NCBI Taxonomy" id="1455"/>
    <lineage>
        <taxon>Bacteria</taxon>
        <taxon>Bacillati</taxon>
        <taxon>Bacillota</taxon>
        <taxon>Bacilli</taxon>
        <taxon>Bacillales</taxon>
        <taxon>Bacillaceae</taxon>
        <taxon>Pseudobacillus</taxon>
    </lineage>
</organism>
<keyword evidence="2" id="KW-1185">Reference proteome</keyword>
<gene>
    <name evidence="1" type="ORF">SD77_3489</name>
</gene>
<reference evidence="1 2" key="1">
    <citation type="submission" date="2015-01" db="EMBL/GenBank/DDBJ databases">
        <title>Genome Assembly of Bacillus badius MTCC 1458.</title>
        <authorList>
            <person name="Verma A."/>
            <person name="Khatri I."/>
            <person name="Mual P."/>
            <person name="Subramanian S."/>
            <person name="Krishnamurthi S."/>
        </authorList>
    </citation>
    <scope>NUCLEOTIDE SEQUENCE [LARGE SCALE GENOMIC DNA]</scope>
    <source>
        <strain evidence="1 2">MTCC 1458</strain>
    </source>
</reference>
<evidence type="ECO:0000313" key="1">
    <source>
        <dbReference type="EMBL" id="KIL72516.1"/>
    </source>
</evidence>
<sequence>MANDTKFYLDLINVMAAKIKVAAPARVMKVNGDGTADIVPLYIVNGEKADPILGAPYLKHVNPPDDPLRINDVVYAVFADRQLDNMNGSQSFKADFPLLHRETDAVIVGVFA</sequence>
<proteinExistence type="predicted"/>